<reference evidence="2" key="1">
    <citation type="submission" date="2021-04" db="EMBL/GenBank/DDBJ databases">
        <title>First draft genome resource for Brassicaceae pathogens Fusarium oxysporum f. sp. raphani and Fusarium oxysporum f. sp. rapae.</title>
        <authorList>
            <person name="Asai S."/>
        </authorList>
    </citation>
    <scope>NUCLEOTIDE SEQUENCE</scope>
    <source>
        <strain evidence="2">Tf1262</strain>
    </source>
</reference>
<dbReference type="InterPro" id="IPR003607">
    <property type="entry name" value="HD/PDEase_dom"/>
</dbReference>
<name>A0A8J5PV14_FUSOX</name>
<evidence type="ECO:0000313" key="2">
    <source>
        <dbReference type="EMBL" id="KAG7429086.1"/>
    </source>
</evidence>
<evidence type="ECO:0000259" key="1">
    <source>
        <dbReference type="Pfam" id="PF01966"/>
    </source>
</evidence>
<dbReference type="Proteomes" id="UP000693942">
    <property type="component" value="Unassembled WGS sequence"/>
</dbReference>
<dbReference type="InterPro" id="IPR006674">
    <property type="entry name" value="HD_domain"/>
</dbReference>
<sequence length="254" mass="27857">MASLNPTSFPSFPISGIRFPNSHIISAALGYAKRHTTSITVNHCLRSTAFALLLRKKLPQFTEIADEVDTEMVVLSGILHDMGWATTKSLVSKDKRFEVDGANIARDFIIAHSQTEEGWDKGGRRLQMVWDAIALHGVASIAPYKEPEVALVHFGIMADFFGPNFPGGAVSVEEYKEVVAAFPRVGFTDALVQTMCGLCRDKPETTFDNDVKEFGLAFGFDGKGTGKEDFRRKLEGIHLAERFAGALAACDEIQ</sequence>
<dbReference type="PANTHER" id="PTHR35569:SF1">
    <property type="entry name" value="CYANAMIDE HYDRATASE DDI2-RELATED"/>
    <property type="match status" value="1"/>
</dbReference>
<organism evidence="2 3">
    <name type="scientific">Fusarium oxysporum f. sp. raphani</name>
    <dbReference type="NCBI Taxonomy" id="96318"/>
    <lineage>
        <taxon>Eukaryota</taxon>
        <taxon>Fungi</taxon>
        <taxon>Dikarya</taxon>
        <taxon>Ascomycota</taxon>
        <taxon>Pezizomycotina</taxon>
        <taxon>Sordariomycetes</taxon>
        <taxon>Hypocreomycetidae</taxon>
        <taxon>Hypocreales</taxon>
        <taxon>Nectriaceae</taxon>
        <taxon>Fusarium</taxon>
        <taxon>Fusarium oxysporum species complex</taxon>
    </lineage>
</organism>
<dbReference type="AlphaFoldDB" id="A0A8J5PV14"/>
<dbReference type="Pfam" id="PF01966">
    <property type="entry name" value="HD"/>
    <property type="match status" value="1"/>
</dbReference>
<dbReference type="PANTHER" id="PTHR35569">
    <property type="entry name" value="CYANAMIDE HYDRATASE DDI2-RELATED"/>
    <property type="match status" value="1"/>
</dbReference>
<evidence type="ECO:0000313" key="3">
    <source>
        <dbReference type="Proteomes" id="UP000693942"/>
    </source>
</evidence>
<proteinExistence type="predicted"/>
<comment type="caution">
    <text evidence="2">The sequence shown here is derived from an EMBL/GenBank/DDBJ whole genome shotgun (WGS) entry which is preliminary data.</text>
</comment>
<gene>
    <name evidence="2" type="ORF">Forpi1262_v009397</name>
</gene>
<accession>A0A8J5PV14</accession>
<protein>
    <recommendedName>
        <fullName evidence="1">HD domain-containing protein</fullName>
    </recommendedName>
</protein>
<feature type="domain" description="HD" evidence="1">
    <location>
        <begin position="41"/>
        <end position="137"/>
    </location>
</feature>
<dbReference type="CDD" id="cd00077">
    <property type="entry name" value="HDc"/>
    <property type="match status" value="1"/>
</dbReference>
<dbReference type="EMBL" id="JAELUR010000007">
    <property type="protein sequence ID" value="KAG7429086.1"/>
    <property type="molecule type" value="Genomic_DNA"/>
</dbReference>